<dbReference type="Gene3D" id="1.10.8.270">
    <property type="entry name" value="putative rabgap domain of human tbc1 domain family member 14 like domains"/>
    <property type="match status" value="1"/>
</dbReference>
<proteinExistence type="predicted"/>
<dbReference type="GO" id="GO:0031267">
    <property type="term" value="F:small GTPase binding"/>
    <property type="evidence" value="ECO:0007669"/>
    <property type="project" value="TreeGrafter"/>
</dbReference>
<dbReference type="AlphaFoldDB" id="A0A0W4ZKV0"/>
<dbReference type="InterPro" id="IPR050302">
    <property type="entry name" value="Rab_GAP_TBC_domain"/>
</dbReference>
<dbReference type="GO" id="GO:0005096">
    <property type="term" value="F:GTPase activator activity"/>
    <property type="evidence" value="ECO:0007669"/>
    <property type="project" value="UniProtKB-KW"/>
</dbReference>
<dbReference type="PROSITE" id="PS50086">
    <property type="entry name" value="TBC_RABGAP"/>
    <property type="match status" value="1"/>
</dbReference>
<dbReference type="InterPro" id="IPR000195">
    <property type="entry name" value="Rab-GAP-TBC_dom"/>
</dbReference>
<evidence type="ECO:0000259" key="2">
    <source>
        <dbReference type="PROSITE" id="PS50086"/>
    </source>
</evidence>
<dbReference type="Gene3D" id="1.10.472.80">
    <property type="entry name" value="Ypt/Rab-GAP domain of gyp1p, domain 3"/>
    <property type="match status" value="1"/>
</dbReference>
<dbReference type="Gene3D" id="1.10.238.10">
    <property type="entry name" value="EF-hand"/>
    <property type="match status" value="1"/>
</dbReference>
<keyword evidence="5" id="KW-1185">Reference proteome</keyword>
<dbReference type="Proteomes" id="UP000053447">
    <property type="component" value="Unassembled WGS sequence"/>
</dbReference>
<dbReference type="Pfam" id="PF00566">
    <property type="entry name" value="RabGAP-TBC"/>
    <property type="match status" value="1"/>
</dbReference>
<dbReference type="PROSITE" id="PS50222">
    <property type="entry name" value="EF_HAND_2"/>
    <property type="match status" value="1"/>
</dbReference>
<dbReference type="InterPro" id="IPR002048">
    <property type="entry name" value="EF_hand_dom"/>
</dbReference>
<dbReference type="InterPro" id="IPR011992">
    <property type="entry name" value="EF-hand-dom_pair"/>
</dbReference>
<evidence type="ECO:0000313" key="5">
    <source>
        <dbReference type="Proteomes" id="UP000053447"/>
    </source>
</evidence>
<evidence type="ECO:0008006" key="6">
    <source>
        <dbReference type="Google" id="ProtNLM"/>
    </source>
</evidence>
<dbReference type="PANTHER" id="PTHR47219:SF20">
    <property type="entry name" value="TBC1 DOMAIN FAMILY MEMBER 2B"/>
    <property type="match status" value="1"/>
</dbReference>
<feature type="domain" description="EF-hand" evidence="3">
    <location>
        <begin position="624"/>
        <end position="659"/>
    </location>
</feature>
<dbReference type="EMBL" id="LFWA01000010">
    <property type="protein sequence ID" value="KTW28997.1"/>
    <property type="molecule type" value="Genomic_DNA"/>
</dbReference>
<dbReference type="SUPFAM" id="SSF47473">
    <property type="entry name" value="EF-hand"/>
    <property type="match status" value="1"/>
</dbReference>
<evidence type="ECO:0000259" key="3">
    <source>
        <dbReference type="PROSITE" id="PS50222"/>
    </source>
</evidence>
<dbReference type="VEuPathDB" id="FungiDB:T551_02271"/>
<dbReference type="RefSeq" id="XP_018229106.1">
    <property type="nucleotide sequence ID" value="XM_018374534.1"/>
</dbReference>
<dbReference type="SMART" id="SM00164">
    <property type="entry name" value="TBC"/>
    <property type="match status" value="1"/>
</dbReference>
<organism evidence="4 5">
    <name type="scientific">Pneumocystis jirovecii (strain RU7)</name>
    <name type="common">Human pneumocystis pneumonia agent</name>
    <dbReference type="NCBI Taxonomy" id="1408657"/>
    <lineage>
        <taxon>Eukaryota</taxon>
        <taxon>Fungi</taxon>
        <taxon>Dikarya</taxon>
        <taxon>Ascomycota</taxon>
        <taxon>Taphrinomycotina</taxon>
        <taxon>Pneumocystomycetes</taxon>
        <taxon>Pneumocystaceae</taxon>
        <taxon>Pneumocystis</taxon>
    </lineage>
</organism>
<dbReference type="OrthoDB" id="17687at2759"/>
<name>A0A0W4ZKV0_PNEJ7</name>
<dbReference type="GeneID" id="28940789"/>
<dbReference type="InterPro" id="IPR011993">
    <property type="entry name" value="PH-like_dom_sf"/>
</dbReference>
<protein>
    <recommendedName>
        <fullName evidence="6">Rab-GAP TBC domain-containing protein</fullName>
    </recommendedName>
</protein>
<dbReference type="SMART" id="SM00568">
    <property type="entry name" value="GRAM"/>
    <property type="match status" value="1"/>
</dbReference>
<dbReference type="GO" id="GO:0005509">
    <property type="term" value="F:calcium ion binding"/>
    <property type="evidence" value="ECO:0007669"/>
    <property type="project" value="InterPro"/>
</dbReference>
<dbReference type="FunFam" id="1.10.8.270:FF:000002">
    <property type="entry name" value="TBC1 domain family member 9B"/>
    <property type="match status" value="1"/>
</dbReference>
<gene>
    <name evidence="4" type="ORF">T551_02271</name>
</gene>
<dbReference type="SUPFAM" id="SSF47923">
    <property type="entry name" value="Ypt/Rab-GAP domain of gyp1p"/>
    <property type="match status" value="2"/>
</dbReference>
<dbReference type="InterPro" id="IPR004182">
    <property type="entry name" value="GRAM"/>
</dbReference>
<reference evidence="5" key="1">
    <citation type="journal article" date="2016" name="Nat. Commun.">
        <title>Genome analysis of three Pneumocystis species reveals adaptation mechanisms to life exclusively in mammalian hosts.</title>
        <authorList>
            <person name="Ma L."/>
            <person name="Chen Z."/>
            <person name="Huang D.W."/>
            <person name="Kutty G."/>
            <person name="Ishihara M."/>
            <person name="Wang H."/>
            <person name="Abouelleil A."/>
            <person name="Bishop L."/>
            <person name="Davey E."/>
            <person name="Deng R."/>
            <person name="Deng X."/>
            <person name="Fan L."/>
            <person name="Fantoni G."/>
            <person name="Fitzgerald M."/>
            <person name="Gogineni E."/>
            <person name="Goldberg J.M."/>
            <person name="Handley G."/>
            <person name="Hu X."/>
            <person name="Huber C."/>
            <person name="Jiao X."/>
            <person name="Jones K."/>
            <person name="Levin J.Z."/>
            <person name="Liu Y."/>
            <person name="Macdonald P."/>
            <person name="Melnikov A."/>
            <person name="Raley C."/>
            <person name="Sassi M."/>
            <person name="Sherman B.T."/>
            <person name="Song X."/>
            <person name="Sykes S."/>
            <person name="Tran B."/>
            <person name="Walsh L."/>
            <person name="Xia Y."/>
            <person name="Yang J."/>
            <person name="Young S."/>
            <person name="Zeng Q."/>
            <person name="Zheng X."/>
            <person name="Stephens R."/>
            <person name="Nusbaum C."/>
            <person name="Birren B.W."/>
            <person name="Azadi P."/>
            <person name="Lempicki R.A."/>
            <person name="Cuomo C.A."/>
            <person name="Kovacs J.A."/>
        </authorList>
    </citation>
    <scope>NUCLEOTIDE SEQUENCE [LARGE SCALE GENOMIC DNA]</scope>
    <source>
        <strain evidence="5">RU7</strain>
    </source>
</reference>
<evidence type="ECO:0000313" key="4">
    <source>
        <dbReference type="EMBL" id="KTW28997.1"/>
    </source>
</evidence>
<dbReference type="InterPro" id="IPR035969">
    <property type="entry name" value="Rab-GAP_TBC_sf"/>
</dbReference>
<accession>A0A0W4ZKV0</accession>
<dbReference type="Gene3D" id="2.30.29.30">
    <property type="entry name" value="Pleckstrin-homology domain (PH domain)/Phosphotyrosine-binding domain (PTB)"/>
    <property type="match status" value="1"/>
</dbReference>
<feature type="domain" description="Rab-GAP TBC" evidence="2">
    <location>
        <begin position="222"/>
        <end position="410"/>
    </location>
</feature>
<evidence type="ECO:0000256" key="1">
    <source>
        <dbReference type="ARBA" id="ARBA00022468"/>
    </source>
</evidence>
<keyword evidence="1" id="KW-0343">GTPase activation</keyword>
<sequence length="855" mass="100034">MKAIGVIKRKASLLMVDSPYSQNAKFRNMFRLPETEQLKYELPAEVTFFFGLTEKKYQGSVYISTSCLCFMSNTKKACSFALPFSTIRKVERVKTKGYLFVFSIFTWHMMKFVLSLEGPYHNCELFCNCFKQSLESSSILIKILKPFLLSCFSEYMLMNKKMHKYSSLPTGLGSNPNFGYPGDYKKLHDSSKVRLWREYFQLYGRNLTLIRFPDFYKLIQIGLPNRLRGEIWELCSGSMLMRWLHINEYEKLQMQHQGQTNISMEEIEKDLNRSLPEYPAYQTDEGKDALRRVLTAYSWKNPELGYCQAMNIIVATFLIYTTEEQAYWLLNTLCDNLLPGYYSTTMYGVLLDQRVFESLLEKTMPILWEHFLKSDVQLSLISLPWFLSLYINCVPLIFALRILDCFFLEGPKVLFQIGLAVLRLNGEKLLAADDDGSLVFILKEYFHTLDEPAYPDSSNLKHRNITRFQELMVCALKEFDIVTIELLNKQRQKYKNEVLNNIEGFAKRTQLRSLHNTGNLTPSEISIIYDRFHSALLQKRIGLGPSNTRMDYNSFKRFLSGIATWPQDNKTSNRLYIKKNNLKKYDHTHEIFMKSLFSKWNKLSSEGLDFQDVISGIAEFKFLDLMHSITYFFELYDTDNDGKIVKDEVLKMSECLLFFMQKEHEDTCLKSINNFIKNCFTYAEKNDDISYEDTLSSINKLDISSELTLDTTMELYITLPKFRMVILSDELLEDFFTTKFSSLLTITQINTNTRSNFLRDMFDSLVMDGIRATNEVKKFIDVQKDLDNSIKSSNSCSLLPQKKEEMRKPKQIDRDLLNEENFEDIQSAFEEKRQNNVLLRYISKHCTKLDKGKNI</sequence>
<dbReference type="PANTHER" id="PTHR47219">
    <property type="entry name" value="RAB GTPASE-ACTIVATING PROTEIN 1-LIKE"/>
    <property type="match status" value="1"/>
</dbReference>
<dbReference type="STRING" id="1408657.A0A0W4ZKV0"/>
<comment type="caution">
    <text evidence="4">The sequence shown here is derived from an EMBL/GenBank/DDBJ whole genome shotgun (WGS) entry which is preliminary data.</text>
</comment>
<dbReference type="Pfam" id="PF02893">
    <property type="entry name" value="GRAM"/>
    <property type="match status" value="1"/>
</dbReference>